<evidence type="ECO:0000313" key="9">
    <source>
        <dbReference type="EMBL" id="GMA36157.1"/>
    </source>
</evidence>
<dbReference type="InterPro" id="IPR001789">
    <property type="entry name" value="Sig_transdc_resp-reg_receiver"/>
</dbReference>
<dbReference type="InterPro" id="IPR039420">
    <property type="entry name" value="WalR-like"/>
</dbReference>
<feature type="region of interest" description="Disordered" evidence="6">
    <location>
        <begin position="200"/>
        <end position="241"/>
    </location>
</feature>
<feature type="domain" description="HTH luxR-type" evidence="7">
    <location>
        <begin position="150"/>
        <end position="228"/>
    </location>
</feature>
<sequence>MIRVALVDDQAMVRVGLRMILEAEDDIAVAAEAADGAEAAAMARQFTPDVVLMDIRMPGMDGLAATSTVIEASPETKVVILTTFDDDEYVYEALRVGASGFLLKSADGDTLVNAVRVVAAGEALLAPEVTRRVIERFAHGTVDAVEHVPSPEAIGDLSDREVEVLRLIARGMSNQEIAQELWVSSTTVKTHVSHILTKPGGARQGSGCGRGLRVRHRHSARIAPIRGRRRASAPARPRGEP</sequence>
<evidence type="ECO:0000256" key="3">
    <source>
        <dbReference type="ARBA" id="ARBA00023125"/>
    </source>
</evidence>
<dbReference type="SUPFAM" id="SSF52172">
    <property type="entry name" value="CheY-like"/>
    <property type="match status" value="1"/>
</dbReference>
<dbReference type="Proteomes" id="UP001157125">
    <property type="component" value="Unassembled WGS sequence"/>
</dbReference>
<keyword evidence="4" id="KW-0804">Transcription</keyword>
<organism evidence="9 10">
    <name type="scientific">Demequina litorisediminis</name>
    <dbReference type="NCBI Taxonomy" id="1849022"/>
    <lineage>
        <taxon>Bacteria</taxon>
        <taxon>Bacillati</taxon>
        <taxon>Actinomycetota</taxon>
        <taxon>Actinomycetes</taxon>
        <taxon>Micrococcales</taxon>
        <taxon>Demequinaceae</taxon>
        <taxon>Demequina</taxon>
    </lineage>
</organism>
<protein>
    <submittedName>
        <fullName evidence="9">DNA-binding response regulator</fullName>
    </submittedName>
</protein>
<evidence type="ECO:0000259" key="8">
    <source>
        <dbReference type="PROSITE" id="PS50110"/>
    </source>
</evidence>
<dbReference type="SMART" id="SM00448">
    <property type="entry name" value="REC"/>
    <property type="match status" value="1"/>
</dbReference>
<dbReference type="PANTHER" id="PTHR43214">
    <property type="entry name" value="TWO-COMPONENT RESPONSE REGULATOR"/>
    <property type="match status" value="1"/>
</dbReference>
<dbReference type="PROSITE" id="PS00622">
    <property type="entry name" value="HTH_LUXR_1"/>
    <property type="match status" value="1"/>
</dbReference>
<evidence type="ECO:0000256" key="6">
    <source>
        <dbReference type="SAM" id="MobiDB-lite"/>
    </source>
</evidence>
<dbReference type="InterPro" id="IPR016032">
    <property type="entry name" value="Sig_transdc_resp-reg_C-effctor"/>
</dbReference>
<dbReference type="PANTHER" id="PTHR43214:SF24">
    <property type="entry name" value="TRANSCRIPTIONAL REGULATORY PROTEIN NARL-RELATED"/>
    <property type="match status" value="1"/>
</dbReference>
<dbReference type="PROSITE" id="PS50110">
    <property type="entry name" value="RESPONSE_REGULATORY"/>
    <property type="match status" value="1"/>
</dbReference>
<dbReference type="InterPro" id="IPR000792">
    <property type="entry name" value="Tscrpt_reg_LuxR_C"/>
</dbReference>
<dbReference type="PRINTS" id="PR00038">
    <property type="entry name" value="HTHLUXR"/>
</dbReference>
<evidence type="ECO:0000256" key="4">
    <source>
        <dbReference type="ARBA" id="ARBA00023163"/>
    </source>
</evidence>
<comment type="caution">
    <text evidence="9">The sequence shown here is derived from an EMBL/GenBank/DDBJ whole genome shotgun (WGS) entry which is preliminary data.</text>
</comment>
<feature type="domain" description="Response regulatory" evidence="8">
    <location>
        <begin position="3"/>
        <end position="119"/>
    </location>
</feature>
<dbReference type="EMBL" id="BSUN01000001">
    <property type="protein sequence ID" value="GMA36157.1"/>
    <property type="molecule type" value="Genomic_DNA"/>
</dbReference>
<feature type="compositionally biased region" description="Low complexity" evidence="6">
    <location>
        <begin position="232"/>
        <end position="241"/>
    </location>
</feature>
<dbReference type="InterPro" id="IPR058245">
    <property type="entry name" value="NreC/VraR/RcsB-like_REC"/>
</dbReference>
<evidence type="ECO:0000256" key="2">
    <source>
        <dbReference type="ARBA" id="ARBA00023015"/>
    </source>
</evidence>
<dbReference type="Pfam" id="PF00196">
    <property type="entry name" value="GerE"/>
    <property type="match status" value="1"/>
</dbReference>
<evidence type="ECO:0000259" key="7">
    <source>
        <dbReference type="PROSITE" id="PS50043"/>
    </source>
</evidence>
<name>A0ABQ6IHD7_9MICO</name>
<evidence type="ECO:0000256" key="5">
    <source>
        <dbReference type="PROSITE-ProRule" id="PRU00169"/>
    </source>
</evidence>
<feature type="modified residue" description="4-aspartylphosphate" evidence="5">
    <location>
        <position position="54"/>
    </location>
</feature>
<dbReference type="Pfam" id="PF00072">
    <property type="entry name" value="Response_reg"/>
    <property type="match status" value="1"/>
</dbReference>
<keyword evidence="10" id="KW-1185">Reference proteome</keyword>
<dbReference type="CDD" id="cd17535">
    <property type="entry name" value="REC_NarL-like"/>
    <property type="match status" value="1"/>
</dbReference>
<dbReference type="CDD" id="cd06170">
    <property type="entry name" value="LuxR_C_like"/>
    <property type="match status" value="1"/>
</dbReference>
<dbReference type="GO" id="GO:0003677">
    <property type="term" value="F:DNA binding"/>
    <property type="evidence" value="ECO:0007669"/>
    <property type="project" value="UniProtKB-KW"/>
</dbReference>
<dbReference type="Gene3D" id="3.40.50.2300">
    <property type="match status" value="1"/>
</dbReference>
<feature type="compositionally biased region" description="Basic residues" evidence="6">
    <location>
        <begin position="212"/>
        <end position="231"/>
    </location>
</feature>
<evidence type="ECO:0000256" key="1">
    <source>
        <dbReference type="ARBA" id="ARBA00022553"/>
    </source>
</evidence>
<keyword evidence="1 5" id="KW-0597">Phosphoprotein</keyword>
<evidence type="ECO:0000313" key="10">
    <source>
        <dbReference type="Proteomes" id="UP001157125"/>
    </source>
</evidence>
<gene>
    <name evidence="9" type="ORF">GCM10025876_23610</name>
</gene>
<dbReference type="PROSITE" id="PS50043">
    <property type="entry name" value="HTH_LUXR_2"/>
    <property type="match status" value="1"/>
</dbReference>
<accession>A0ABQ6IHD7</accession>
<reference evidence="10" key="1">
    <citation type="journal article" date="2019" name="Int. J. Syst. Evol. Microbiol.">
        <title>The Global Catalogue of Microorganisms (GCM) 10K type strain sequencing project: providing services to taxonomists for standard genome sequencing and annotation.</title>
        <authorList>
            <consortium name="The Broad Institute Genomics Platform"/>
            <consortium name="The Broad Institute Genome Sequencing Center for Infectious Disease"/>
            <person name="Wu L."/>
            <person name="Ma J."/>
        </authorList>
    </citation>
    <scope>NUCLEOTIDE SEQUENCE [LARGE SCALE GENOMIC DNA]</scope>
    <source>
        <strain evidence="10">NBRC 112299</strain>
    </source>
</reference>
<keyword evidence="3 9" id="KW-0238">DNA-binding</keyword>
<dbReference type="SUPFAM" id="SSF46894">
    <property type="entry name" value="C-terminal effector domain of the bipartite response regulators"/>
    <property type="match status" value="1"/>
</dbReference>
<proteinExistence type="predicted"/>
<dbReference type="SMART" id="SM00421">
    <property type="entry name" value="HTH_LUXR"/>
    <property type="match status" value="1"/>
</dbReference>
<keyword evidence="2" id="KW-0805">Transcription regulation</keyword>
<dbReference type="InterPro" id="IPR011006">
    <property type="entry name" value="CheY-like_superfamily"/>
</dbReference>